<keyword evidence="8" id="KW-1185">Reference proteome</keyword>
<evidence type="ECO:0000313" key="8">
    <source>
        <dbReference type="Proteomes" id="UP001367508"/>
    </source>
</evidence>
<gene>
    <name evidence="7" type="ORF">VNO77_18361</name>
</gene>
<accession>A0AAN9QJK1</accession>
<feature type="compositionally biased region" description="Low complexity" evidence="5">
    <location>
        <begin position="17"/>
        <end position="28"/>
    </location>
</feature>
<dbReference type="Pfam" id="PF25826">
    <property type="entry name" value="DUF7952"/>
    <property type="match status" value="1"/>
</dbReference>
<dbReference type="PANTHER" id="PTHR13859">
    <property type="entry name" value="ATROPHIN-RELATED"/>
    <property type="match status" value="1"/>
</dbReference>
<dbReference type="AlphaFoldDB" id="A0AAN9QJK1"/>
<feature type="region of interest" description="Disordered" evidence="5">
    <location>
        <begin position="399"/>
        <end position="420"/>
    </location>
</feature>
<evidence type="ECO:0000256" key="5">
    <source>
        <dbReference type="SAM" id="MobiDB-lite"/>
    </source>
</evidence>
<dbReference type="Proteomes" id="UP001367508">
    <property type="component" value="Unassembled WGS sequence"/>
</dbReference>
<reference evidence="7 8" key="1">
    <citation type="submission" date="2024-01" db="EMBL/GenBank/DDBJ databases">
        <title>The genomes of 5 underutilized Papilionoideae crops provide insights into root nodulation and disease resistanc.</title>
        <authorList>
            <person name="Jiang F."/>
        </authorList>
    </citation>
    <scope>NUCLEOTIDE SEQUENCE [LARGE SCALE GENOMIC DNA]</scope>
    <source>
        <strain evidence="7">LVBAO_FW01</strain>
        <tissue evidence="7">Leaves</tissue>
    </source>
</reference>
<feature type="region of interest" description="Disordered" evidence="5">
    <location>
        <begin position="1"/>
        <end position="28"/>
    </location>
</feature>
<comment type="caution">
    <text evidence="7">The sequence shown here is derived from an EMBL/GenBank/DDBJ whole genome shotgun (WGS) entry which is preliminary data.</text>
</comment>
<dbReference type="FunFam" id="1.10.10.60:FF:000374">
    <property type="entry name" value="Arginine-glutamic acid dipeptide repeat protein"/>
    <property type="match status" value="1"/>
</dbReference>
<dbReference type="GO" id="GO:0005634">
    <property type="term" value="C:nucleus"/>
    <property type="evidence" value="ECO:0007669"/>
    <property type="project" value="UniProtKB-SubCell"/>
</dbReference>
<dbReference type="EMBL" id="JAYMYQ010000004">
    <property type="protein sequence ID" value="KAK7337774.1"/>
    <property type="molecule type" value="Genomic_DNA"/>
</dbReference>
<name>A0AAN9QJK1_CANGL</name>
<dbReference type="Gene3D" id="1.10.10.60">
    <property type="entry name" value="Homeodomain-like"/>
    <property type="match status" value="1"/>
</dbReference>
<dbReference type="SUPFAM" id="SSF46689">
    <property type="entry name" value="Homeodomain-like"/>
    <property type="match status" value="1"/>
</dbReference>
<dbReference type="PANTHER" id="PTHR13859:SF31">
    <property type="entry name" value="ELM2 DOMAIN-CONTAINING PROTEIN"/>
    <property type="match status" value="1"/>
</dbReference>
<proteinExistence type="predicted"/>
<evidence type="ECO:0000256" key="2">
    <source>
        <dbReference type="ARBA" id="ARBA00023015"/>
    </source>
</evidence>
<protein>
    <recommendedName>
        <fullName evidence="6">SANT domain-containing protein</fullName>
    </recommendedName>
</protein>
<dbReference type="InterPro" id="IPR057712">
    <property type="entry name" value="DUF7952"/>
</dbReference>
<keyword evidence="3" id="KW-0804">Transcription</keyword>
<evidence type="ECO:0000256" key="3">
    <source>
        <dbReference type="ARBA" id="ARBA00023163"/>
    </source>
</evidence>
<comment type="subcellular location">
    <subcellularLocation>
        <location evidence="1">Nucleus</location>
    </subcellularLocation>
</comment>
<organism evidence="7 8">
    <name type="scientific">Canavalia gladiata</name>
    <name type="common">Sword bean</name>
    <name type="synonym">Dolichos gladiatus</name>
    <dbReference type="NCBI Taxonomy" id="3824"/>
    <lineage>
        <taxon>Eukaryota</taxon>
        <taxon>Viridiplantae</taxon>
        <taxon>Streptophyta</taxon>
        <taxon>Embryophyta</taxon>
        <taxon>Tracheophyta</taxon>
        <taxon>Spermatophyta</taxon>
        <taxon>Magnoliopsida</taxon>
        <taxon>eudicotyledons</taxon>
        <taxon>Gunneridae</taxon>
        <taxon>Pentapetalae</taxon>
        <taxon>rosids</taxon>
        <taxon>fabids</taxon>
        <taxon>Fabales</taxon>
        <taxon>Fabaceae</taxon>
        <taxon>Papilionoideae</taxon>
        <taxon>50 kb inversion clade</taxon>
        <taxon>NPAAA clade</taxon>
        <taxon>indigoferoid/millettioid clade</taxon>
        <taxon>Phaseoleae</taxon>
        <taxon>Canavalia</taxon>
    </lineage>
</organism>
<evidence type="ECO:0000313" key="7">
    <source>
        <dbReference type="EMBL" id="KAK7337774.1"/>
    </source>
</evidence>
<dbReference type="Pfam" id="PF24662">
    <property type="entry name" value="DUF7650"/>
    <property type="match status" value="1"/>
</dbReference>
<feature type="compositionally biased region" description="Basic and acidic residues" evidence="5">
    <location>
        <begin position="407"/>
        <end position="420"/>
    </location>
</feature>
<feature type="domain" description="SANT" evidence="6">
    <location>
        <begin position="134"/>
        <end position="186"/>
    </location>
</feature>
<evidence type="ECO:0000256" key="1">
    <source>
        <dbReference type="ARBA" id="ARBA00004123"/>
    </source>
</evidence>
<sequence length="951" mass="106589">MESIQQNYDDNFMKHASNGPPSSSNISNIPEALQLNPRLGHEYQVEVPSVIKQSEWLHLLMNPADSEVMHDNSLSFAIGLPISVTWIHSEVEGGDILGDNGKELKPITFQSVMIGGSKTGELGKRTKYLLAPSSLSNSWSDTDAKSFLLGLFIFGKNFIQIKRFLENKGMGEILSFYYGKFYKSDEYRRWSDCRKVKGRKCMIGQKFFTGRRQHELLSRLIPHVSEESQDTLLQVSKSYMEGRVSLEEYISSLKSTVGLGVLVDAVGIGKEKEDLTSLAVEPGKNNQLFSAPTCKAWSSLGPSDIIQFLTGGFRLSKATSNDLFWEAVWPRLLARGWHSEQPMNQGYVSSKNYLVFLIPGVKKFSRRKLVKGDHYFVSVSDVLSKVVAEPNLLDLDEEAKIGSCNDEEPKKGSNKDDQSDYHRQHYLKPQASTCNIDHIKFMVIDTSLVHGGKSSDLREFKSLPVNSVGKAEVNAAGITYKGAKHVRKVNHDKDMSENIDQKLTKFTVIDTSMPCEGKLLKVRKVRYLPIEVEDASKMTDLSRSSYDDLPRMVEANKLIYNKKKNSNTDSQKGISEIDATHQKEAYNSTHNANKMVESQKNQKTSVSNDNQLKTTIKHQFSRRARSGHSNLAAIHIKRRRLTACAKAETSRIIENSSRSLGSEKLAFSQSISFPDAPKNVANPISYQQNGSFVVSSADRSVEENNKESILNEICQCMSVSCVKVEKCESQLPVTFNIHQVPSKSENGEMMTMAKEDGQCLKENNPCLSSDTQVLVEELPRTSCDVGSMEQQPNINSRRQSTRNRPLTVRALESLANEFLHVQRRQKRKDLQIHKDAFSPCRRARTRGKTMLHSHSSDHETAVLVEEKHWSGDCTVMHEVLLASLSQVNAKSNAKGIQVVNDVEEEQITTETLHGDNLTDRVKEISPSKQIKILSVLAAGSYNWHKTNAASS</sequence>
<dbReference type="InterPro" id="IPR017884">
    <property type="entry name" value="SANT_dom"/>
</dbReference>
<dbReference type="InterPro" id="IPR056067">
    <property type="entry name" value="DUF7650"/>
</dbReference>
<evidence type="ECO:0000259" key="6">
    <source>
        <dbReference type="PROSITE" id="PS51293"/>
    </source>
</evidence>
<evidence type="ECO:0000256" key="4">
    <source>
        <dbReference type="ARBA" id="ARBA00023242"/>
    </source>
</evidence>
<dbReference type="PROSITE" id="PS51293">
    <property type="entry name" value="SANT"/>
    <property type="match status" value="1"/>
</dbReference>
<dbReference type="GO" id="GO:0003714">
    <property type="term" value="F:transcription corepressor activity"/>
    <property type="evidence" value="ECO:0007669"/>
    <property type="project" value="TreeGrafter"/>
</dbReference>
<keyword evidence="2" id="KW-0805">Transcription regulation</keyword>
<keyword evidence="4" id="KW-0539">Nucleus</keyword>
<dbReference type="InterPro" id="IPR009057">
    <property type="entry name" value="Homeodomain-like_sf"/>
</dbReference>